<feature type="region of interest" description="Disordered" evidence="5">
    <location>
        <begin position="89"/>
        <end position="201"/>
    </location>
</feature>
<organism evidence="7">
    <name type="scientific">Chromera velia CCMP2878</name>
    <dbReference type="NCBI Taxonomy" id="1169474"/>
    <lineage>
        <taxon>Eukaryota</taxon>
        <taxon>Sar</taxon>
        <taxon>Alveolata</taxon>
        <taxon>Colpodellida</taxon>
        <taxon>Chromeraceae</taxon>
        <taxon>Chromera</taxon>
    </lineage>
</organism>
<feature type="compositionally biased region" description="Polar residues" evidence="5">
    <location>
        <begin position="1120"/>
        <end position="1136"/>
    </location>
</feature>
<feature type="compositionally biased region" description="Low complexity" evidence="5">
    <location>
        <begin position="1768"/>
        <end position="1780"/>
    </location>
</feature>
<feature type="region of interest" description="Disordered" evidence="5">
    <location>
        <begin position="561"/>
        <end position="643"/>
    </location>
</feature>
<evidence type="ECO:0000259" key="6">
    <source>
        <dbReference type="PROSITE" id="PS50103"/>
    </source>
</evidence>
<evidence type="ECO:0000256" key="3">
    <source>
        <dbReference type="ARBA" id="ARBA00022833"/>
    </source>
</evidence>
<feature type="compositionally biased region" description="Basic and acidic residues" evidence="5">
    <location>
        <begin position="1156"/>
        <end position="1170"/>
    </location>
</feature>
<feature type="region of interest" description="Disordered" evidence="5">
    <location>
        <begin position="757"/>
        <end position="795"/>
    </location>
</feature>
<feature type="compositionally biased region" description="Gly residues" evidence="5">
    <location>
        <begin position="1673"/>
        <end position="1689"/>
    </location>
</feature>
<evidence type="ECO:0000313" key="7">
    <source>
        <dbReference type="EMBL" id="CEM06969.1"/>
    </source>
</evidence>
<evidence type="ECO:0000256" key="5">
    <source>
        <dbReference type="SAM" id="MobiDB-lite"/>
    </source>
</evidence>
<feature type="domain" description="C3H1-type" evidence="6">
    <location>
        <begin position="29"/>
        <end position="56"/>
    </location>
</feature>
<protein>
    <recommendedName>
        <fullName evidence="6">C3H1-type domain-containing protein</fullName>
    </recommendedName>
</protein>
<feature type="compositionally biased region" description="Polar residues" evidence="5">
    <location>
        <begin position="1274"/>
        <end position="1284"/>
    </location>
</feature>
<feature type="compositionally biased region" description="Basic residues" evidence="5">
    <location>
        <begin position="1705"/>
        <end position="1716"/>
    </location>
</feature>
<feature type="region of interest" description="Disordered" evidence="5">
    <location>
        <begin position="1805"/>
        <end position="1902"/>
    </location>
</feature>
<sequence>MSSTIPLQDELALKFRIPTGSADPGVNARHKTKVCRHWMENRCLLGEKCSFAHGNEDLRESPGRYKAVMCIKYLRGTCIKGTQCRDAHSEDEIRAATQKPRGSRAGNRRKNKGLDRGVSVAAGSGTGSGGSGSGNGHGTNTTADSSGRGRLGGDFLLSSAQSGSGSGNGNCSLEGLSDTAAGHRQPPKGSPLSLPGGRLPLPMAVMSASEASDDPGIGTDRTRMQLMAAGELPGHGHSQLTMQGAVHVPVDLVTLSSHQYQVQRGHPPPLLHQTPQVSTALPSDPTTAMSAMPPQTQPPPPQPQQQKQPEGQAGVCTCKACRAQTGGTAAIPSGIEVAQHGGEVQGLVSRSVPTPPQTTAVVHPLHQHPKVSSLAGNEPGGPLPDQPSAQPLLLERNPPTAHYHGEAVDRQMQQQQHHGSCTCPFHSSDMGQQGHIHHGPAVKQSQMLTVAPQHAVVLDQAPPPPPHPPGRQLLPLRVFVGNEPAGPSYPGHHGICTEERPAPLGSGTPSSKSRGLSVTHHVHHLQLIDPNTHVSPPLAHEGNPVSGGVGAEGRVATLWRSHQDSSGSLSGIPLAQPQQQVPAVPQPLPLEGQQSNATEVHRPSSICPSHTHHSPHLQPHPASASISHGARGRRVHSHAPVQQAAKPATATICSCDCGRCHPGGGGDAWKDRQSSAASIAYSATGSPGGSAAASAVVQFDPDSAALAAAEKERERACKVGSVVSVSVVNVAGQTPIISAAEATETVTVEAGQARLAAMEHRDRLERERQARDMEKERERESGGGQHPRPASASLVFSGSAAGGTILFRRACQCAACTASGLIAVAAESLPPELRDLQIQHHSSPSPTPESLGASHHSNEHSEGGGQGHRGGGDHHAIPPVSRGGSGVSPTTSHATGLQAVSRGPPMHHDGTQPAPRQQQQPQLVHPPPPLLPSSHPMHPHPSQAQHVPLPPEGVETHMGAYQRTTEGSLVGDEVAAKQSVPSHQRPHTGGELLVRHQQQQMHQQHHAQGGGWSSSVAAHSQPGQVSQPPPAPHHCPPPHQSAQQQSEPSSFLPPLSPPSGAAPGPSLPLPLQGPDQHHQLQQAAAGQAVQHGCPVHVHVHSHSHSHVSGVQHWQADRSAPHSSLESPQTLPQTSGGPQRFPVQQQQQQQVCLPPHSRQEHQQSEQRQEPRHHTHPSLQAAHSSVPHSSLHAPPHLQNQHQHVTSPDVSSSSPRLHSLPPPTHQSYSSNFPVRVHLAASGFPHDPNQHFTHIPPPPAGPPPGPPVAASPYVPPSQHQQPGGTSSVQYGQSAQQQQAGREQQTWQQQQMQQEDGGAEKSRGHHHSQPPPPPPPPKPQPQQLQQMDTERQGGTGAVYAQSHQPRQQQPPPPGGAPHVMAMAGGHGQRSSQGNAANAPGKFSADGGAGVGSSSGGASWAQTGGHGGAGLHSSSHRDHPQSQRAATDHLQQQQQQQQSSQQHYPQQHYLPLQQQQQMHHHPHGGDDREHAGGGGGGGGRVSSSQLGPPGPPTSSFPSPHFHGGQAHSSSVARCPSSGGLQHEHSSLPSRPSGLEPFEGMERWRGRGERVRGQADSSSSLMHQQTLPRPHGGSDSAACLVGPPMSSRSFSYSQHMQQVAASGSEAQSAAQATAQLGGDSDTVYVGDIASSHNARGRGGVEQDGGDRDAERQSGGDRVTVGGGSGGGGSQEGSGGSGDRDTLSGSSANFHQRSTHHHHKHHNSSRGTGTRCISSSEGRAGGGSGGGSGEDSRHRRPQSPRAALMQMQTGGVKLDQQAAGQQAGSSSAEFLLDRESEGYMDCDRDGVSDKRTASIDLHASSSGGVDRRLSLSGDSAGRSAPTFLCAHSGGGRVNAGDGDGDNDTLGNDNEKEVSSVSQNCGSCSDYALGDTSNDDATGAGGGPPRGWWVDDQVLSSHNQKLLRGATTEADEDEDREYGGSSRLLGLRQRSFSFFDEDDEADPLASPPTGRQSRSRFLPVSVGGKGGPFGTSLLNDVSGGPGVLSGLGGRQMEPVMGGENRSSVTAAVDRFAAGGTAADDIVGGGDGVVGGIGMEGTGPVGEGESASHKAEAMRESLRECLDGWGH</sequence>
<feature type="compositionally biased region" description="Polar residues" evidence="5">
    <location>
        <begin position="1013"/>
        <end position="1025"/>
    </location>
</feature>
<feature type="compositionally biased region" description="Low complexity" evidence="5">
    <location>
        <begin position="573"/>
        <end position="583"/>
    </location>
</feature>
<feature type="region of interest" description="Disordered" evidence="5">
    <location>
        <begin position="263"/>
        <end position="311"/>
    </location>
</feature>
<feature type="compositionally biased region" description="Pro residues" evidence="5">
    <location>
        <begin position="1324"/>
        <end position="1335"/>
    </location>
</feature>
<feature type="compositionally biased region" description="Basic and acidic residues" evidence="5">
    <location>
        <begin position="1553"/>
        <end position="1566"/>
    </location>
</feature>
<feature type="compositionally biased region" description="Gly residues" evidence="5">
    <location>
        <begin position="1731"/>
        <end position="1741"/>
    </location>
</feature>
<feature type="compositionally biased region" description="Low complexity" evidence="5">
    <location>
        <begin position="1610"/>
        <end position="1628"/>
    </location>
</feature>
<feature type="compositionally biased region" description="Polar residues" evidence="5">
    <location>
        <begin position="273"/>
        <end position="289"/>
    </location>
</feature>
<feature type="region of interest" description="Disordered" evidence="5">
    <location>
        <begin position="838"/>
        <end position="955"/>
    </location>
</feature>
<dbReference type="EMBL" id="CDMZ01000112">
    <property type="protein sequence ID" value="CEM06969.1"/>
    <property type="molecule type" value="Genomic_DNA"/>
</dbReference>
<evidence type="ECO:0000256" key="4">
    <source>
        <dbReference type="PROSITE-ProRule" id="PRU00723"/>
    </source>
</evidence>
<feature type="compositionally biased region" description="Gly residues" evidence="5">
    <location>
        <begin position="124"/>
        <end position="137"/>
    </location>
</feature>
<feature type="region of interest" description="Disordered" evidence="5">
    <location>
        <begin position="2040"/>
        <end position="2062"/>
    </location>
</feature>
<feature type="compositionally biased region" description="Gly residues" evidence="5">
    <location>
        <begin position="2040"/>
        <end position="2052"/>
    </location>
</feature>
<feature type="compositionally biased region" description="Low complexity" evidence="5">
    <location>
        <begin position="1443"/>
        <end position="1471"/>
    </location>
</feature>
<keyword evidence="1 4" id="KW-0479">Metal-binding</keyword>
<feature type="compositionally biased region" description="Low complexity" evidence="5">
    <location>
        <begin position="1040"/>
        <end position="1064"/>
    </location>
</feature>
<name>A0A0G4F4V7_9ALVE</name>
<feature type="compositionally biased region" description="Polar residues" evidence="5">
    <location>
        <begin position="1568"/>
        <end position="1580"/>
    </location>
</feature>
<evidence type="ECO:0000256" key="1">
    <source>
        <dbReference type="ARBA" id="ARBA00022723"/>
    </source>
</evidence>
<dbReference type="SUPFAM" id="SSF90229">
    <property type="entry name" value="CCCH zinc finger"/>
    <property type="match status" value="1"/>
</dbReference>
<dbReference type="VEuPathDB" id="CryptoDB:Cvel_15085"/>
<feature type="region of interest" description="Disordered" evidence="5">
    <location>
        <begin position="995"/>
        <end position="1077"/>
    </location>
</feature>
<feature type="compositionally biased region" description="Polar residues" evidence="5">
    <location>
        <begin position="1599"/>
        <end position="1609"/>
    </location>
</feature>
<gene>
    <name evidence="7" type="ORF">Cvel_15085</name>
</gene>
<feature type="compositionally biased region" description="Low complexity" evidence="5">
    <location>
        <begin position="190"/>
        <end position="201"/>
    </location>
</feature>
<reference evidence="7" key="1">
    <citation type="submission" date="2014-11" db="EMBL/GenBank/DDBJ databases">
        <authorList>
            <person name="Otto D Thomas"/>
            <person name="Naeem Raeece"/>
        </authorList>
    </citation>
    <scope>NUCLEOTIDE SEQUENCE</scope>
</reference>
<feature type="region of interest" description="Disordered" evidence="5">
    <location>
        <begin position="1914"/>
        <end position="1935"/>
    </location>
</feature>
<feature type="compositionally biased region" description="Low complexity" evidence="5">
    <location>
        <begin position="912"/>
        <end position="923"/>
    </location>
</feature>
<keyword evidence="2 4" id="KW-0863">Zinc-finger</keyword>
<keyword evidence="3 4" id="KW-0862">Zinc</keyword>
<feature type="compositionally biased region" description="Basic and acidic residues" evidence="5">
    <location>
        <begin position="757"/>
        <end position="781"/>
    </location>
</feature>
<feature type="compositionally biased region" description="Low complexity" evidence="5">
    <location>
        <begin position="156"/>
        <end position="177"/>
    </location>
</feature>
<feature type="zinc finger region" description="C3H1-type" evidence="4">
    <location>
        <begin position="64"/>
        <end position="91"/>
    </location>
</feature>
<dbReference type="InterPro" id="IPR036855">
    <property type="entry name" value="Znf_CCCH_sf"/>
</dbReference>
<evidence type="ECO:0000256" key="2">
    <source>
        <dbReference type="ARBA" id="ARBA00022771"/>
    </source>
</evidence>
<feature type="compositionally biased region" description="Pro residues" evidence="5">
    <location>
        <begin position="1251"/>
        <end position="1271"/>
    </location>
</feature>
<feature type="region of interest" description="Disordered" evidence="5">
    <location>
        <begin position="1099"/>
        <end position="1784"/>
    </location>
</feature>
<feature type="compositionally biased region" description="Low complexity" evidence="5">
    <location>
        <begin position="1285"/>
        <end position="1311"/>
    </location>
</feature>
<feature type="compositionally biased region" description="Low complexity" evidence="5">
    <location>
        <begin position="1201"/>
        <end position="1216"/>
    </location>
</feature>
<dbReference type="PROSITE" id="PS50103">
    <property type="entry name" value="ZF_C3H1"/>
    <property type="match status" value="2"/>
</dbReference>
<feature type="region of interest" description="Disordered" evidence="5">
    <location>
        <begin position="1947"/>
        <end position="1968"/>
    </location>
</feature>
<dbReference type="SMART" id="SM00356">
    <property type="entry name" value="ZnF_C3H1"/>
    <property type="match status" value="2"/>
</dbReference>
<feature type="compositionally biased region" description="Low complexity" evidence="5">
    <location>
        <begin position="932"/>
        <end position="946"/>
    </location>
</feature>
<feature type="compositionally biased region" description="Polar residues" evidence="5">
    <location>
        <begin position="1695"/>
        <end position="1704"/>
    </location>
</feature>
<dbReference type="InterPro" id="IPR000571">
    <property type="entry name" value="Znf_CCCH"/>
</dbReference>
<feature type="compositionally biased region" description="Basic and acidic residues" evidence="5">
    <location>
        <begin position="1651"/>
        <end position="1667"/>
    </location>
</feature>
<feature type="compositionally biased region" description="Polar residues" evidence="5">
    <location>
        <begin position="1175"/>
        <end position="1186"/>
    </location>
</feature>
<feature type="zinc finger region" description="C3H1-type" evidence="4">
    <location>
        <begin position="29"/>
        <end position="56"/>
    </location>
</feature>
<dbReference type="GO" id="GO:0008270">
    <property type="term" value="F:zinc ion binding"/>
    <property type="evidence" value="ECO:0007669"/>
    <property type="project" value="UniProtKB-KW"/>
</dbReference>
<dbReference type="Gene3D" id="3.30.1370.210">
    <property type="match status" value="1"/>
</dbReference>
<proteinExistence type="predicted"/>
<dbReference type="Pfam" id="PF00642">
    <property type="entry name" value="zf-CCCH"/>
    <property type="match status" value="1"/>
</dbReference>
<feature type="domain" description="C3H1-type" evidence="6">
    <location>
        <begin position="64"/>
        <end position="91"/>
    </location>
</feature>
<accession>A0A0G4F4V7</accession>
<feature type="compositionally biased region" description="Pro residues" evidence="5">
    <location>
        <begin position="1027"/>
        <end position="1039"/>
    </location>
</feature>